<gene>
    <name evidence="1" type="ORF">BJ138DRAFT_1004506</name>
</gene>
<evidence type="ECO:0000313" key="2">
    <source>
        <dbReference type="Proteomes" id="UP000790377"/>
    </source>
</evidence>
<name>A0ACB8AHP9_9AGAM</name>
<proteinExistence type="predicted"/>
<sequence length="225" mass="26036">MRRDETFYFANVVFLVGHFKYLYATLIVTYQVEDTLFRVPRQPFIDGSYVFRQRLERPVPPRAQEDGSSDENPLRLKSIKHDEFRQLLKVLFQNYGRPKNLPESFGEWKAVLKLSHRWGFKSARKQAIESLGAMKVDPVDKLSLSEKYDVDEWLLPALEKLANRREPIGVKDAEKLGVTLALKVAALREGPVPRTPSVPLRIGYKEVSVYPKSPSTYRSRYSIAY</sequence>
<keyword evidence="2" id="KW-1185">Reference proteome</keyword>
<reference evidence="1" key="1">
    <citation type="journal article" date="2021" name="New Phytol.">
        <title>Evolutionary innovations through gain and loss of genes in the ectomycorrhizal Boletales.</title>
        <authorList>
            <person name="Wu G."/>
            <person name="Miyauchi S."/>
            <person name="Morin E."/>
            <person name="Kuo A."/>
            <person name="Drula E."/>
            <person name="Varga T."/>
            <person name="Kohler A."/>
            <person name="Feng B."/>
            <person name="Cao Y."/>
            <person name="Lipzen A."/>
            <person name="Daum C."/>
            <person name="Hundley H."/>
            <person name="Pangilinan J."/>
            <person name="Johnson J."/>
            <person name="Barry K."/>
            <person name="LaButti K."/>
            <person name="Ng V."/>
            <person name="Ahrendt S."/>
            <person name="Min B."/>
            <person name="Choi I.G."/>
            <person name="Park H."/>
            <person name="Plett J.M."/>
            <person name="Magnuson J."/>
            <person name="Spatafora J.W."/>
            <person name="Nagy L.G."/>
            <person name="Henrissat B."/>
            <person name="Grigoriev I.V."/>
            <person name="Yang Z.L."/>
            <person name="Xu J."/>
            <person name="Martin F.M."/>
        </authorList>
    </citation>
    <scope>NUCLEOTIDE SEQUENCE</scope>
    <source>
        <strain evidence="1">ATCC 28755</strain>
    </source>
</reference>
<dbReference type="EMBL" id="MU267652">
    <property type="protein sequence ID" value="KAH7912424.1"/>
    <property type="molecule type" value="Genomic_DNA"/>
</dbReference>
<protein>
    <submittedName>
        <fullName evidence="1">Uncharacterized protein</fullName>
    </submittedName>
</protein>
<organism evidence="1 2">
    <name type="scientific">Hygrophoropsis aurantiaca</name>
    <dbReference type="NCBI Taxonomy" id="72124"/>
    <lineage>
        <taxon>Eukaryota</taxon>
        <taxon>Fungi</taxon>
        <taxon>Dikarya</taxon>
        <taxon>Basidiomycota</taxon>
        <taxon>Agaricomycotina</taxon>
        <taxon>Agaricomycetes</taxon>
        <taxon>Agaricomycetidae</taxon>
        <taxon>Boletales</taxon>
        <taxon>Coniophorineae</taxon>
        <taxon>Hygrophoropsidaceae</taxon>
        <taxon>Hygrophoropsis</taxon>
    </lineage>
</organism>
<accession>A0ACB8AHP9</accession>
<dbReference type="Proteomes" id="UP000790377">
    <property type="component" value="Unassembled WGS sequence"/>
</dbReference>
<evidence type="ECO:0000313" key="1">
    <source>
        <dbReference type="EMBL" id="KAH7912424.1"/>
    </source>
</evidence>
<comment type="caution">
    <text evidence="1">The sequence shown here is derived from an EMBL/GenBank/DDBJ whole genome shotgun (WGS) entry which is preliminary data.</text>
</comment>